<dbReference type="InterPro" id="IPR013783">
    <property type="entry name" value="Ig-like_fold"/>
</dbReference>
<dbReference type="EMBL" id="CP002630">
    <property type="protein sequence ID" value="AEB12135.1"/>
    <property type="molecule type" value="Genomic_DNA"/>
</dbReference>
<evidence type="ECO:0000313" key="1">
    <source>
        <dbReference type="EMBL" id="AEB12135.1"/>
    </source>
</evidence>
<dbReference type="Proteomes" id="UP000007030">
    <property type="component" value="Chromosome"/>
</dbReference>
<accession>F2NMG5</accession>
<protein>
    <submittedName>
        <fullName evidence="1">Uncharacterized protein</fullName>
    </submittedName>
</protein>
<dbReference type="CDD" id="cd00603">
    <property type="entry name" value="IPT_PCSR"/>
    <property type="match status" value="1"/>
</dbReference>
<evidence type="ECO:0000313" key="2">
    <source>
        <dbReference type="Proteomes" id="UP000007030"/>
    </source>
</evidence>
<sequence>MKKIFPVILRLYSMLRKVHHICGTYCEGLRLRVRHGARAHRTFTVWNRALWRLTPLMVLALASCGQPSGGGQPPQPPVTGAPLPYAEREQAVTTVIAKIDELYGGRLDGRSVAELQQLADFMVSLPEFEAAGVADDHTVWGRFTDGRLYLVVDNRETNTMTGTGTNTAADPAALEPYAPARPALRPLQAGELELPKVRRALVMNALGTAFVSPSARIRGWLADAGYQASSPTPTVDLLKSVSGVGVFYLDAHGGEGQGRDGKTRYGIWTATPVSAAGELKYDDDLKTLRLVWMTALEDTLPDGTDTFETHYAFTGDFVSTYMSFSEHSLVFINACSSYTGAGMQSGFLAAGASVYAGWTKPVSDGAANLAANYFFDRALGSNRYLPETAAQRPFDYLAVWNEMKRKEYEVDYKGNPPTHEDPETRLVFVELQPAFALLAPSIERLAVDEIAGKLTLSGMFGAQSQADAKVSVDGLPLDVLSWSATEVVAKLPPGQDAGPVEVEVGRRRSNAVPLTRWQLRITYDAEMHLTDFLLFDSWDSRTTVTCTLTVRADVHPYRTAPGTSPTLPKNIPVHATQDSSCTWTETLSASSFDGACTVTVNDSGTIPWFDPSKTPPGLPGESSSDWFIFSATLDTETLTWNDVDLQFDAQATEHWDCFGEVSTETASIAVDELTLFTPLILEMDSNFVVIGDSLIDDSFVGGTITLSWEDAPPAFPPEENVTCASLACP</sequence>
<dbReference type="AlphaFoldDB" id="F2NMG5"/>
<dbReference type="eggNOG" id="ENOG5034489">
    <property type="taxonomic scope" value="Bacteria"/>
</dbReference>
<reference evidence="1 2" key="1">
    <citation type="journal article" date="2012" name="Stand. Genomic Sci.">
        <title>Complete genome sequence of the aerobic, heterotroph Marinithermus hydrothermalis type strain (T1(T)) from a deep-sea hydrothermal vent chimney.</title>
        <authorList>
            <person name="Copeland A."/>
            <person name="Gu W."/>
            <person name="Yasawong M."/>
            <person name="Lapidus A."/>
            <person name="Lucas S."/>
            <person name="Deshpande S."/>
            <person name="Pagani I."/>
            <person name="Tapia R."/>
            <person name="Cheng J.F."/>
            <person name="Goodwin L.A."/>
            <person name="Pitluck S."/>
            <person name="Liolios K."/>
            <person name="Ivanova N."/>
            <person name="Mavromatis K."/>
            <person name="Mikhailova N."/>
            <person name="Pati A."/>
            <person name="Chen A."/>
            <person name="Palaniappan K."/>
            <person name="Land M."/>
            <person name="Pan C."/>
            <person name="Brambilla E.M."/>
            <person name="Rohde M."/>
            <person name="Tindall B.J."/>
            <person name="Sikorski J."/>
            <person name="Goker M."/>
            <person name="Detter J.C."/>
            <person name="Bristow J."/>
            <person name="Eisen J.A."/>
            <person name="Markowitz V."/>
            <person name="Hugenholtz P."/>
            <person name="Kyrpides N.C."/>
            <person name="Klenk H.P."/>
            <person name="Woyke T."/>
        </authorList>
    </citation>
    <scope>NUCLEOTIDE SEQUENCE [LARGE SCALE GENOMIC DNA]</scope>
    <source>
        <strain evidence="2">DSM 14884 / JCM 11576 / T1</strain>
    </source>
</reference>
<dbReference type="RefSeq" id="WP_013704182.1">
    <property type="nucleotide sequence ID" value="NC_015387.1"/>
</dbReference>
<gene>
    <name evidence="1" type="ordered locus">Marky_1400</name>
</gene>
<organism evidence="1 2">
    <name type="scientific">Marinithermus hydrothermalis (strain DSM 14884 / JCM 11576 / T1)</name>
    <dbReference type="NCBI Taxonomy" id="869210"/>
    <lineage>
        <taxon>Bacteria</taxon>
        <taxon>Thermotogati</taxon>
        <taxon>Deinococcota</taxon>
        <taxon>Deinococci</taxon>
        <taxon>Thermales</taxon>
        <taxon>Thermaceae</taxon>
        <taxon>Marinithermus</taxon>
    </lineage>
</organism>
<keyword evidence="2" id="KW-1185">Reference proteome</keyword>
<proteinExistence type="predicted"/>
<dbReference type="HOGENOM" id="CLU_379839_0_0_0"/>
<dbReference type="KEGG" id="mhd:Marky_1400"/>
<dbReference type="OrthoDB" id="8893491at2"/>
<dbReference type="STRING" id="869210.Marky_1400"/>
<name>F2NMG5_MARHT</name>
<dbReference type="Gene3D" id="2.60.40.10">
    <property type="entry name" value="Immunoglobulins"/>
    <property type="match status" value="1"/>
</dbReference>